<dbReference type="OrthoDB" id="9763944at2"/>
<dbReference type="EMBL" id="CP036291">
    <property type="protein sequence ID" value="QDU89992.1"/>
    <property type="molecule type" value="Genomic_DNA"/>
</dbReference>
<evidence type="ECO:0008006" key="3">
    <source>
        <dbReference type="Google" id="ProtNLM"/>
    </source>
</evidence>
<dbReference type="AlphaFoldDB" id="A0A518DEX8"/>
<dbReference type="Pfam" id="PF16260">
    <property type="entry name" value="DUF4914"/>
    <property type="match status" value="1"/>
</dbReference>
<organism evidence="1 2">
    <name type="scientific">Pirellulimonas nuda</name>
    <dbReference type="NCBI Taxonomy" id="2528009"/>
    <lineage>
        <taxon>Bacteria</taxon>
        <taxon>Pseudomonadati</taxon>
        <taxon>Planctomycetota</taxon>
        <taxon>Planctomycetia</taxon>
        <taxon>Pirellulales</taxon>
        <taxon>Lacipirellulaceae</taxon>
        <taxon>Pirellulimonas</taxon>
    </lineage>
</organism>
<evidence type="ECO:0000313" key="1">
    <source>
        <dbReference type="EMBL" id="QDU89992.1"/>
    </source>
</evidence>
<proteinExistence type="predicted"/>
<dbReference type="Proteomes" id="UP000317429">
    <property type="component" value="Chromosome"/>
</dbReference>
<dbReference type="SUPFAM" id="SSF53795">
    <property type="entry name" value="PEP carboxykinase-like"/>
    <property type="match status" value="1"/>
</dbReference>
<evidence type="ECO:0000313" key="2">
    <source>
        <dbReference type="Proteomes" id="UP000317429"/>
    </source>
</evidence>
<dbReference type="KEGG" id="pnd:Pla175_33910"/>
<keyword evidence="2" id="KW-1185">Reference proteome</keyword>
<dbReference type="InterPro" id="IPR032583">
    <property type="entry name" value="DUF4914"/>
</dbReference>
<accession>A0A518DEX8</accession>
<sequence>MPIPQLPGITLSGSVMSILEAAEAAGRLTVVESVDQLVALAAPDELLDDAGFYTVGYDVPGRGFVPEAKVCHTKNGVAANYLDPYMRRRDPDCMVIADEQHTDKPTYRGRFGESFDGVRGETIEWLKTQPIACFFFESGLPDKPLNAVAICPANAGFFALGLALLQGVVPLKKVLDQGEDYYHEAAVFVAPPFRHTHFDGKQLVVHNRRFDDNLRLHELFSYNLYPGPSAKKGVYGMLLTLGERAETPWTTAHCSTVQVVTPYDNVTTIMHEGASGGGKSEMLELMHREADGQVRLGTNTVTGDTRMLALPRGCELRPVTDDMALCHPNLQDQSDRPGRLSLMDAENAWFIRVNHITRYGIDPHLERLSIQPPGPLLFLNLQAQPGATTLIWEHTLDEPGKPCPNPRVVVPRQYVPNVVSHPVTVGIRSFGVRCPPCTRENPTYGILGLFHILPPALAWLWRLVAPRGHGNPSIVDQEGMQSEGVGSYWPFATGRRVDQANILLNQVRDTSGTLFVLIPNQHVGCWETGFAPQWIAREYLARRGGTRFPLSEMKDSRCPLLGWRREKIQVEGQTIGSWFLDVSKQPEVGEEAYDIGAKLLAQFFHDQLANFQHADLDPLGKEIIQACLSGASVGDYYNLLPSE</sequence>
<protein>
    <recommendedName>
        <fullName evidence="3">DUF4914 domain-containing protein</fullName>
    </recommendedName>
</protein>
<gene>
    <name evidence="1" type="ORF">Pla175_33910</name>
</gene>
<dbReference type="RefSeq" id="WP_145287616.1">
    <property type="nucleotide sequence ID" value="NZ_CP036291.1"/>
</dbReference>
<name>A0A518DEX8_9BACT</name>
<reference evidence="1 2" key="1">
    <citation type="submission" date="2019-02" db="EMBL/GenBank/DDBJ databases">
        <title>Deep-cultivation of Planctomycetes and their phenomic and genomic characterization uncovers novel biology.</title>
        <authorList>
            <person name="Wiegand S."/>
            <person name="Jogler M."/>
            <person name="Boedeker C."/>
            <person name="Pinto D."/>
            <person name="Vollmers J."/>
            <person name="Rivas-Marin E."/>
            <person name="Kohn T."/>
            <person name="Peeters S.H."/>
            <person name="Heuer A."/>
            <person name="Rast P."/>
            <person name="Oberbeckmann S."/>
            <person name="Bunk B."/>
            <person name="Jeske O."/>
            <person name="Meyerdierks A."/>
            <person name="Storesund J.E."/>
            <person name="Kallscheuer N."/>
            <person name="Luecker S."/>
            <person name="Lage O.M."/>
            <person name="Pohl T."/>
            <person name="Merkel B.J."/>
            <person name="Hornburger P."/>
            <person name="Mueller R.-W."/>
            <person name="Bruemmer F."/>
            <person name="Labrenz M."/>
            <person name="Spormann A.M."/>
            <person name="Op den Camp H."/>
            <person name="Overmann J."/>
            <person name="Amann R."/>
            <person name="Jetten M.S.M."/>
            <person name="Mascher T."/>
            <person name="Medema M.H."/>
            <person name="Devos D.P."/>
            <person name="Kaster A.-K."/>
            <person name="Ovreas L."/>
            <person name="Rohde M."/>
            <person name="Galperin M.Y."/>
            <person name="Jogler C."/>
        </authorList>
    </citation>
    <scope>NUCLEOTIDE SEQUENCE [LARGE SCALE GENOMIC DNA]</scope>
    <source>
        <strain evidence="1 2">Pla175</strain>
    </source>
</reference>